<dbReference type="InterPro" id="IPR006935">
    <property type="entry name" value="Helicase/UvrB_N"/>
</dbReference>
<dbReference type="PROSITE" id="PS51192">
    <property type="entry name" value="HELICASE_ATP_BIND_1"/>
    <property type="match status" value="1"/>
</dbReference>
<feature type="domain" description="Helicase ATP-binding" evidence="4">
    <location>
        <begin position="120"/>
        <end position="272"/>
    </location>
</feature>
<dbReference type="PANTHER" id="PTHR30580:SF1">
    <property type="entry name" value="COMF OPERON PROTEIN 1"/>
    <property type="match status" value="1"/>
</dbReference>
<accession>A0ABZ2NH83</accession>
<evidence type="ECO:0000256" key="2">
    <source>
        <dbReference type="ARBA" id="ARBA00022840"/>
    </source>
</evidence>
<keyword evidence="3" id="KW-0238">DNA-binding</keyword>
<dbReference type="SUPFAM" id="SSF52540">
    <property type="entry name" value="P-loop containing nucleoside triphosphate hydrolases"/>
    <property type="match status" value="1"/>
</dbReference>
<dbReference type="Gene3D" id="3.40.50.300">
    <property type="entry name" value="P-loop containing nucleotide triphosphate hydrolases"/>
    <property type="match status" value="2"/>
</dbReference>
<reference evidence="6 7" key="1">
    <citation type="submission" date="2024-02" db="EMBL/GenBank/DDBJ databases">
        <title>Seven novel Bacillus-like species.</title>
        <authorList>
            <person name="Liu G."/>
        </authorList>
    </citation>
    <scope>NUCLEOTIDE SEQUENCE [LARGE SCALE GENOMIC DNA]</scope>
    <source>
        <strain evidence="6 7">FJAT-52054</strain>
    </source>
</reference>
<gene>
    <name evidence="6" type="ORF">WCV65_18810</name>
</gene>
<keyword evidence="2" id="KW-0067">ATP-binding</keyword>
<dbReference type="GO" id="GO:0004386">
    <property type="term" value="F:helicase activity"/>
    <property type="evidence" value="ECO:0007669"/>
    <property type="project" value="UniProtKB-KW"/>
</dbReference>
<dbReference type="Proteomes" id="UP001377337">
    <property type="component" value="Chromosome"/>
</dbReference>
<organism evidence="6 7">
    <name type="scientific">Metabacillus sediminis</name>
    <dbReference type="NCBI Taxonomy" id="3117746"/>
    <lineage>
        <taxon>Bacteria</taxon>
        <taxon>Bacillati</taxon>
        <taxon>Bacillota</taxon>
        <taxon>Bacilli</taxon>
        <taxon>Bacillales</taxon>
        <taxon>Bacillaceae</taxon>
        <taxon>Metabacillus</taxon>
    </lineage>
</organism>
<sequence>MSSLQYHLSGRHLLASEIPFPSEMLESEDIQKEKGVTGTNGKFQCTRCLNKQRHLFAAYQCAKCGKLCTYCRSCIMMGRVSECETLYSWIGETPVTQSGSGLVWTGTLSPLQGHASNCIKHAMENQSELLVWAVCGAGKTEILFQGIEEALKQNKRICLATPRTDVVLELYPRFQQAFPNADAAALYGGSEDRYKSSRLVLSTAHQLFRFKQTFDCIIIDEVDAFPFSADQTLQEAVQKARKPESSLIFLTATPSKEMQNRVLSNKLPSVRIPGRYHGHLLPVPRFQWIGSYKGRLQRKKLPKPLLKWIQEHLDKEKPAFLFVPNIPALHHVTAILQNIHPSIEGVHSEDPDRKEKVQRFRDRISPLIVTTTILERGVTVPDSDAAVFGAEEDIFTESALVQIAGRVGRHQDYPAGDVVFFHYGKTNAMIQARLHINKMNREAFR</sequence>
<keyword evidence="1" id="KW-0547">Nucleotide-binding</keyword>
<evidence type="ECO:0000259" key="5">
    <source>
        <dbReference type="PROSITE" id="PS51194"/>
    </source>
</evidence>
<proteinExistence type="predicted"/>
<dbReference type="Pfam" id="PF04851">
    <property type="entry name" value="ResIII"/>
    <property type="match status" value="1"/>
</dbReference>
<dbReference type="InterPro" id="IPR027417">
    <property type="entry name" value="P-loop_NTPase"/>
</dbReference>
<keyword evidence="6" id="KW-0347">Helicase</keyword>
<name>A0ABZ2NH83_9BACI</name>
<protein>
    <submittedName>
        <fullName evidence="6">DEAD/DEAH box helicase</fullName>
    </submittedName>
</protein>
<dbReference type="EMBL" id="CP147407">
    <property type="protein sequence ID" value="WXB96560.1"/>
    <property type="molecule type" value="Genomic_DNA"/>
</dbReference>
<dbReference type="RefSeq" id="WP_338778626.1">
    <property type="nucleotide sequence ID" value="NZ_CP147407.1"/>
</dbReference>
<evidence type="ECO:0000313" key="7">
    <source>
        <dbReference type="Proteomes" id="UP001377337"/>
    </source>
</evidence>
<dbReference type="CDD" id="cd18785">
    <property type="entry name" value="SF2_C"/>
    <property type="match status" value="1"/>
</dbReference>
<dbReference type="PANTHER" id="PTHR30580">
    <property type="entry name" value="PRIMOSOMAL PROTEIN N"/>
    <property type="match status" value="1"/>
</dbReference>
<dbReference type="InterPro" id="IPR001650">
    <property type="entry name" value="Helicase_C-like"/>
</dbReference>
<feature type="domain" description="Helicase C-terminal" evidence="5">
    <location>
        <begin position="308"/>
        <end position="445"/>
    </location>
</feature>
<dbReference type="SMART" id="SM00487">
    <property type="entry name" value="DEXDc"/>
    <property type="match status" value="1"/>
</dbReference>
<evidence type="ECO:0000259" key="4">
    <source>
        <dbReference type="PROSITE" id="PS51192"/>
    </source>
</evidence>
<dbReference type="Pfam" id="PF00271">
    <property type="entry name" value="Helicase_C"/>
    <property type="match status" value="1"/>
</dbReference>
<evidence type="ECO:0000256" key="1">
    <source>
        <dbReference type="ARBA" id="ARBA00022741"/>
    </source>
</evidence>
<dbReference type="SMART" id="SM00490">
    <property type="entry name" value="HELICc"/>
    <property type="match status" value="1"/>
</dbReference>
<dbReference type="InterPro" id="IPR014001">
    <property type="entry name" value="Helicase_ATP-bd"/>
</dbReference>
<evidence type="ECO:0000256" key="3">
    <source>
        <dbReference type="ARBA" id="ARBA00023125"/>
    </source>
</evidence>
<evidence type="ECO:0000313" key="6">
    <source>
        <dbReference type="EMBL" id="WXB96560.1"/>
    </source>
</evidence>
<keyword evidence="7" id="KW-1185">Reference proteome</keyword>
<dbReference type="PROSITE" id="PS51194">
    <property type="entry name" value="HELICASE_CTER"/>
    <property type="match status" value="1"/>
</dbReference>
<keyword evidence="6" id="KW-0378">Hydrolase</keyword>